<dbReference type="GO" id="GO:0016020">
    <property type="term" value="C:membrane"/>
    <property type="evidence" value="ECO:0007669"/>
    <property type="project" value="UniProtKB-SubCell"/>
</dbReference>
<protein>
    <recommendedName>
        <fullName evidence="4">N-acetylgalactosaminide beta-1,3-galactosyltransferase</fullName>
        <ecNumber evidence="4">2.4.1.122</ecNumber>
    </recommendedName>
</protein>
<dbReference type="EMBL" id="JAJSPL020000060">
    <property type="protein sequence ID" value="KAK7730843.1"/>
    <property type="molecule type" value="Genomic_DNA"/>
</dbReference>
<dbReference type="Gene3D" id="3.50.4.10">
    <property type="entry name" value="Hepatocyte Growth Factor"/>
    <property type="match status" value="1"/>
</dbReference>
<feature type="region of interest" description="Disordered" evidence="12">
    <location>
        <begin position="264"/>
        <end position="295"/>
    </location>
</feature>
<dbReference type="AlphaFoldDB" id="A0AAN9TXV6"/>
<gene>
    <name evidence="14" type="ORF">SLS53_008921</name>
</gene>
<keyword evidence="8" id="KW-0547">Nucleotide-binding</keyword>
<comment type="subcellular location">
    <subcellularLocation>
        <location evidence="1">Membrane</location>
        <topology evidence="1">Single-pass type II membrane protein</topology>
    </subcellularLocation>
</comment>
<evidence type="ECO:0000256" key="1">
    <source>
        <dbReference type="ARBA" id="ARBA00004606"/>
    </source>
</evidence>
<evidence type="ECO:0000256" key="6">
    <source>
        <dbReference type="ARBA" id="ARBA00022679"/>
    </source>
</evidence>
<evidence type="ECO:0000259" key="13">
    <source>
        <dbReference type="Pfam" id="PF02434"/>
    </source>
</evidence>
<evidence type="ECO:0000256" key="7">
    <source>
        <dbReference type="ARBA" id="ARBA00022692"/>
    </source>
</evidence>
<keyword evidence="10" id="KW-1133">Transmembrane helix</keyword>
<keyword evidence="7" id="KW-0812">Transmembrane</keyword>
<proteinExistence type="inferred from homology"/>
<evidence type="ECO:0000256" key="9">
    <source>
        <dbReference type="ARBA" id="ARBA00022968"/>
    </source>
</evidence>
<evidence type="ECO:0000256" key="2">
    <source>
        <dbReference type="ARBA" id="ARBA00004922"/>
    </source>
</evidence>
<dbReference type="InterPro" id="IPR026050">
    <property type="entry name" value="C1GALT1/C1GALT1_chp1"/>
</dbReference>
<evidence type="ECO:0000256" key="12">
    <source>
        <dbReference type="SAM" id="MobiDB-lite"/>
    </source>
</evidence>
<dbReference type="GO" id="GO:0016263">
    <property type="term" value="F:glycoprotein-N-acetylgalactosamine 3-beta-galactosyltransferase activity"/>
    <property type="evidence" value="ECO:0007669"/>
    <property type="project" value="UniProtKB-EC"/>
</dbReference>
<organism evidence="14 15">
    <name type="scientific">Cytospora paraplurivora</name>
    <dbReference type="NCBI Taxonomy" id="2898453"/>
    <lineage>
        <taxon>Eukaryota</taxon>
        <taxon>Fungi</taxon>
        <taxon>Dikarya</taxon>
        <taxon>Ascomycota</taxon>
        <taxon>Pezizomycotina</taxon>
        <taxon>Sordariomycetes</taxon>
        <taxon>Sordariomycetidae</taxon>
        <taxon>Diaporthales</taxon>
        <taxon>Cytosporaceae</taxon>
        <taxon>Cytospora</taxon>
    </lineage>
</organism>
<sequence>MALRWSRRWRSVLNLRLVASITLIFLFIWAALPYDNAVRLSVRFNIHRALSLVPGPFIKEHWLYQEPMFPVNWAHDVAIILKTGYGTQERVGPWFEALPAAINHESVLVVGDFESNVKLGGKPGLGSVRVHDVVAEVLEKEAHPQCKAEDSCPRIEKYRTLSAAISAGEDDLARNLSRRFGWELDAVKFLPALGLAHRSMPPKKWYILLDDDTYLIQPSLNTILGHFDPSTPYYIGNAVGDYRQRFAHGGSSITLSRAAMQKLFGSSSSSRRRPHDHDHDHNHNHNPEQHHHHQQRVLAEARAASATEAQALGDRLLADALLRLGVQVEEATGRFFNGEQPWASRLRADRFCAPVATFHRLTAREMARVGRLFRGAVGPVLWVDLWGTFYGMPSLAAMRDGEEDGGEGAASLRRGWDYVGRLDENTVTLADVEGAADCSGLCEARAWCLAWTWEEGARMCHVSPWVTVGREAGGKVSGLHVGRVRSLADECR</sequence>
<reference evidence="14 15" key="1">
    <citation type="journal article" date="2023" name="PLoS ONE">
        <title>Cytospora paraplurivora sp. nov. isolated from orchards with fruit tree decline syndrome in Ontario, Canada.</title>
        <authorList>
            <person name="Ilyukhin E."/>
            <person name="Nguyen H.D.T."/>
            <person name="Castle A.J."/>
            <person name="Ellouze W."/>
        </authorList>
    </citation>
    <scope>NUCLEOTIDE SEQUENCE [LARGE SCALE GENOMIC DNA]</scope>
    <source>
        <strain evidence="14 15">FDS-564</strain>
    </source>
</reference>
<keyword evidence="9" id="KW-0735">Signal-anchor</keyword>
<keyword evidence="5" id="KW-0328">Glycosyltransferase</keyword>
<comment type="similarity">
    <text evidence="3">Belongs to the glycosyltransferase 31 family. Beta3-Gal-T subfamily.</text>
</comment>
<dbReference type="PANTHER" id="PTHR23033:SF40">
    <property type="entry name" value="APPLE DOMAIN-CONTAINING PROTEIN"/>
    <property type="match status" value="1"/>
</dbReference>
<dbReference type="EC" id="2.4.1.122" evidence="4"/>
<evidence type="ECO:0000256" key="5">
    <source>
        <dbReference type="ARBA" id="ARBA00022676"/>
    </source>
</evidence>
<dbReference type="Gene3D" id="3.90.550.50">
    <property type="match status" value="1"/>
</dbReference>
<feature type="compositionally biased region" description="Basic and acidic residues" evidence="12">
    <location>
        <begin position="275"/>
        <end position="289"/>
    </location>
</feature>
<dbReference type="Pfam" id="PF02434">
    <property type="entry name" value="Fringe"/>
    <property type="match status" value="1"/>
</dbReference>
<evidence type="ECO:0000256" key="4">
    <source>
        <dbReference type="ARBA" id="ARBA00012557"/>
    </source>
</evidence>
<keyword evidence="11" id="KW-0472">Membrane</keyword>
<dbReference type="GO" id="GO:0000166">
    <property type="term" value="F:nucleotide binding"/>
    <property type="evidence" value="ECO:0007669"/>
    <property type="project" value="UniProtKB-KW"/>
</dbReference>
<evidence type="ECO:0000256" key="8">
    <source>
        <dbReference type="ARBA" id="ARBA00022741"/>
    </source>
</evidence>
<dbReference type="PANTHER" id="PTHR23033">
    <property type="entry name" value="BETA1,3-GALACTOSYLTRANSFERASE"/>
    <property type="match status" value="1"/>
</dbReference>
<comment type="pathway">
    <text evidence="2">Protein modification; protein glycosylation.</text>
</comment>
<evidence type="ECO:0000256" key="10">
    <source>
        <dbReference type="ARBA" id="ARBA00022989"/>
    </source>
</evidence>
<dbReference type="Proteomes" id="UP001320245">
    <property type="component" value="Unassembled WGS sequence"/>
</dbReference>
<comment type="caution">
    <text evidence="14">The sequence shown here is derived from an EMBL/GenBank/DDBJ whole genome shotgun (WGS) entry which is preliminary data.</text>
</comment>
<evidence type="ECO:0000256" key="11">
    <source>
        <dbReference type="ARBA" id="ARBA00023136"/>
    </source>
</evidence>
<accession>A0AAN9TXV6</accession>
<evidence type="ECO:0000313" key="14">
    <source>
        <dbReference type="EMBL" id="KAK7730843.1"/>
    </source>
</evidence>
<evidence type="ECO:0000256" key="3">
    <source>
        <dbReference type="ARBA" id="ARBA00006462"/>
    </source>
</evidence>
<keyword evidence="15" id="KW-1185">Reference proteome</keyword>
<keyword evidence="6" id="KW-0808">Transferase</keyword>
<evidence type="ECO:0000313" key="15">
    <source>
        <dbReference type="Proteomes" id="UP001320245"/>
    </source>
</evidence>
<feature type="domain" description="Fringe-like glycosyltransferase" evidence="13">
    <location>
        <begin position="202"/>
        <end position="266"/>
    </location>
</feature>
<name>A0AAN9TXV6_9PEZI</name>
<dbReference type="InterPro" id="IPR003378">
    <property type="entry name" value="Fringe-like_glycosylTrfase"/>
</dbReference>